<feature type="active site" description="Proton donor/acceptor" evidence="10 12">
    <location>
        <position position="134"/>
    </location>
</feature>
<dbReference type="Pfam" id="PF00701">
    <property type="entry name" value="DHDPS"/>
    <property type="match status" value="1"/>
</dbReference>
<dbReference type="HAMAP" id="MF_00418">
    <property type="entry name" value="DapA"/>
    <property type="match status" value="1"/>
</dbReference>
<dbReference type="GO" id="GO:0005829">
    <property type="term" value="C:cytosol"/>
    <property type="evidence" value="ECO:0007669"/>
    <property type="project" value="TreeGrafter"/>
</dbReference>
<comment type="catalytic activity">
    <reaction evidence="9 10">
        <text>L-aspartate 4-semialdehyde + pyruvate = (2S,4S)-4-hydroxy-2,3,4,5-tetrahydrodipicolinate + H2O + H(+)</text>
        <dbReference type="Rhea" id="RHEA:34171"/>
        <dbReference type="ChEBI" id="CHEBI:15361"/>
        <dbReference type="ChEBI" id="CHEBI:15377"/>
        <dbReference type="ChEBI" id="CHEBI:15378"/>
        <dbReference type="ChEBI" id="CHEBI:67139"/>
        <dbReference type="ChEBI" id="CHEBI:537519"/>
        <dbReference type="EC" id="4.3.3.7"/>
    </reaction>
</comment>
<dbReference type="PANTHER" id="PTHR42849:SF1">
    <property type="entry name" value="N-ACETYLNEURAMINATE LYASE"/>
    <property type="match status" value="1"/>
</dbReference>
<comment type="function">
    <text evidence="1 10">Catalyzes the condensation of (S)-aspartate-beta-semialdehyde [(S)-ASA] and pyruvate to 4-hydroxy-tetrahydrodipicolinate (HTPA).</text>
</comment>
<keyword evidence="5 10" id="KW-0220">Diaminopimelate biosynthesis</keyword>
<comment type="caution">
    <text evidence="10">Was originally thought to be a dihydrodipicolinate synthase (DHDPS), catalyzing the condensation of (S)-aspartate-beta-semialdehyde [(S)-ASA] and pyruvate to dihydrodipicolinate (DHDP). However, it was shown in E.coli that the product of the enzymatic reaction is not dihydrodipicolinate but in fact (4S)-4-hydroxy-2,3,4,5-tetrahydro-(2S)-dipicolinic acid (HTPA), and that the consecutive dehydration reaction leading to DHDP is not spontaneous but catalyzed by DapB.</text>
</comment>
<keyword evidence="4 10" id="KW-0028">Amino-acid biosynthesis</keyword>
<dbReference type="PIRSF" id="PIRSF001365">
    <property type="entry name" value="DHDPS"/>
    <property type="match status" value="1"/>
</dbReference>
<comment type="pathway">
    <text evidence="2 10">Amino-acid biosynthesis; L-lysine biosynthesis via DAP pathway; (S)-tetrahydrodipicolinate from L-aspartate: step 3/4.</text>
</comment>
<keyword evidence="15" id="KW-1185">Reference proteome</keyword>
<dbReference type="Proteomes" id="UP000037977">
    <property type="component" value="Unassembled WGS sequence"/>
</dbReference>
<evidence type="ECO:0000313" key="14">
    <source>
        <dbReference type="EMBL" id="KOY83743.1"/>
    </source>
</evidence>
<evidence type="ECO:0000256" key="1">
    <source>
        <dbReference type="ARBA" id="ARBA00003294"/>
    </source>
</evidence>
<dbReference type="EMBL" id="LGCI01000003">
    <property type="protein sequence ID" value="KOY83743.1"/>
    <property type="molecule type" value="Genomic_DNA"/>
</dbReference>
<dbReference type="STRING" id="33935.ADM90_02245"/>
<evidence type="ECO:0000256" key="6">
    <source>
        <dbReference type="ARBA" id="ARBA00023154"/>
    </source>
</evidence>
<reference evidence="14 15" key="1">
    <citation type="submission" date="2015-07" db="EMBL/GenBank/DDBJ databases">
        <title>Genome sequencing project for genomic taxonomy and phylogenomics of Bacillus-like bacteria.</title>
        <authorList>
            <person name="Liu B."/>
            <person name="Wang J."/>
            <person name="Zhu Y."/>
            <person name="Liu G."/>
            <person name="Chen Q."/>
            <person name="Chen Z."/>
            <person name="Che J."/>
            <person name="Ge C."/>
            <person name="Shi H."/>
            <person name="Pan Z."/>
            <person name="Liu X."/>
        </authorList>
    </citation>
    <scope>NUCLEOTIDE SEQUENCE [LARGE SCALE GENOMIC DNA]</scope>
    <source>
        <strain evidence="14 15">DSM 54</strain>
    </source>
</reference>
<dbReference type="AlphaFoldDB" id="A0A0M9DMN4"/>
<dbReference type="EC" id="4.3.3.7" evidence="3 10"/>
<dbReference type="InterPro" id="IPR013785">
    <property type="entry name" value="Aldolase_TIM"/>
</dbReference>
<dbReference type="CDD" id="cd00408">
    <property type="entry name" value="DHDPS-like"/>
    <property type="match status" value="1"/>
</dbReference>
<comment type="caution">
    <text evidence="10">Lacks conserved residue(s) required for the propagation of feature annotation.</text>
</comment>
<evidence type="ECO:0000256" key="10">
    <source>
        <dbReference type="HAMAP-Rule" id="MF_00418"/>
    </source>
</evidence>
<comment type="similarity">
    <text evidence="10 11">Belongs to the DapA family.</text>
</comment>
<evidence type="ECO:0000256" key="5">
    <source>
        <dbReference type="ARBA" id="ARBA00022915"/>
    </source>
</evidence>
<protein>
    <recommendedName>
        <fullName evidence="3 10">4-hydroxy-tetrahydrodipicolinate synthase</fullName>
        <shortName evidence="10">HTPA synthase</shortName>
        <ecNumber evidence="3 10">4.3.3.7</ecNumber>
    </recommendedName>
</protein>
<evidence type="ECO:0000256" key="8">
    <source>
        <dbReference type="ARBA" id="ARBA00023270"/>
    </source>
</evidence>
<comment type="subunit">
    <text evidence="10">Homotetramer; dimer of dimers.</text>
</comment>
<evidence type="ECO:0000313" key="15">
    <source>
        <dbReference type="Proteomes" id="UP000037977"/>
    </source>
</evidence>
<dbReference type="SUPFAM" id="SSF51569">
    <property type="entry name" value="Aldolase"/>
    <property type="match status" value="1"/>
</dbReference>
<keyword evidence="8 10" id="KW-0704">Schiff base</keyword>
<dbReference type="PATRIC" id="fig|33935.3.peg.4637"/>
<comment type="subcellular location">
    <subcellularLocation>
        <location evidence="10">Cytoplasm</location>
    </subcellularLocation>
</comment>
<evidence type="ECO:0000256" key="4">
    <source>
        <dbReference type="ARBA" id="ARBA00022605"/>
    </source>
</evidence>
<feature type="active site" description="Schiff-base intermediate with substrate" evidence="10 12">
    <location>
        <position position="163"/>
    </location>
</feature>
<feature type="binding site" evidence="10 13">
    <location>
        <position position="46"/>
    </location>
    <ligand>
        <name>pyruvate</name>
        <dbReference type="ChEBI" id="CHEBI:15361"/>
    </ligand>
</feature>
<dbReference type="InterPro" id="IPR002220">
    <property type="entry name" value="DapA-like"/>
</dbReference>
<name>A0A0M9DMN4_9BACI</name>
<gene>
    <name evidence="10" type="primary">dapA</name>
    <name evidence="14" type="ORF">ADM90_02245</name>
</gene>
<sequence length="295" mass="32137">MKYNGIMTALVTPLHQDGTVDQENFAHLIEDQLNNNIHSLLVLGGTGEYAALTMEQRKVAIDVAIKASASRVPVVVGLLSPGIGDNVELGNYAKQAGADAVMIVTPYYVNPTRQGFIEYYQELDRRLDMPIILYNIPYKTGIHLANDVVKEVVEKVPNVVGMKVCSDNIGDVLELLQTVGDKIAVLCGEDFRAVSSFIAGAPGAITASSNLLPDVWVQIYNFVQEKKYDEAVALHQKFFPLMKALYKEGNPGPVKAALSMINVPVGSVSVPLVDASTDLQEELKQLLTELEVPVR</sequence>
<feature type="site" description="Part of a proton relay during catalysis" evidence="10">
    <location>
        <position position="108"/>
    </location>
</feature>
<dbReference type="InterPro" id="IPR005263">
    <property type="entry name" value="DapA"/>
</dbReference>
<dbReference type="Gene3D" id="3.20.20.70">
    <property type="entry name" value="Aldolase class I"/>
    <property type="match status" value="1"/>
</dbReference>
<evidence type="ECO:0000256" key="13">
    <source>
        <dbReference type="PIRSR" id="PIRSR001365-2"/>
    </source>
</evidence>
<evidence type="ECO:0000256" key="7">
    <source>
        <dbReference type="ARBA" id="ARBA00023239"/>
    </source>
</evidence>
<dbReference type="GO" id="GO:0008747">
    <property type="term" value="F:N-acetylneuraminate lyase activity"/>
    <property type="evidence" value="ECO:0007669"/>
    <property type="project" value="TreeGrafter"/>
</dbReference>
<dbReference type="GO" id="GO:0009089">
    <property type="term" value="P:lysine biosynthetic process via diaminopimelate"/>
    <property type="evidence" value="ECO:0007669"/>
    <property type="project" value="UniProtKB-UniRule"/>
</dbReference>
<dbReference type="PANTHER" id="PTHR42849">
    <property type="entry name" value="N-ACETYLNEURAMINATE LYASE"/>
    <property type="match status" value="1"/>
</dbReference>
<feature type="binding site" evidence="10 13">
    <location>
        <position position="205"/>
    </location>
    <ligand>
        <name>pyruvate</name>
        <dbReference type="ChEBI" id="CHEBI:15361"/>
    </ligand>
</feature>
<evidence type="ECO:0000256" key="11">
    <source>
        <dbReference type="PIRNR" id="PIRNR001365"/>
    </source>
</evidence>
<dbReference type="SMART" id="SM01130">
    <property type="entry name" value="DHDPS"/>
    <property type="match status" value="1"/>
</dbReference>
<evidence type="ECO:0000256" key="2">
    <source>
        <dbReference type="ARBA" id="ARBA00005120"/>
    </source>
</evidence>
<dbReference type="NCBIfam" id="TIGR00674">
    <property type="entry name" value="dapA"/>
    <property type="match status" value="1"/>
</dbReference>
<evidence type="ECO:0000256" key="3">
    <source>
        <dbReference type="ARBA" id="ARBA00012086"/>
    </source>
</evidence>
<keyword evidence="7 10" id="KW-0456">Lyase</keyword>
<dbReference type="RefSeq" id="WP_053993441.1">
    <property type="nucleotide sequence ID" value="NZ_CP065643.1"/>
</dbReference>
<dbReference type="UniPathway" id="UPA00034">
    <property type="reaction ID" value="UER00017"/>
</dbReference>
<dbReference type="GO" id="GO:0008840">
    <property type="term" value="F:4-hydroxy-tetrahydrodipicolinate synthase activity"/>
    <property type="evidence" value="ECO:0007669"/>
    <property type="project" value="UniProtKB-UniRule"/>
</dbReference>
<keyword evidence="10" id="KW-0963">Cytoplasm</keyword>
<dbReference type="GO" id="GO:0019262">
    <property type="term" value="P:N-acetylneuraminate catabolic process"/>
    <property type="evidence" value="ECO:0007669"/>
    <property type="project" value="TreeGrafter"/>
</dbReference>
<proteinExistence type="inferred from homology"/>
<accession>A0A0M9DMN4</accession>
<evidence type="ECO:0000256" key="12">
    <source>
        <dbReference type="PIRSR" id="PIRSR001365-1"/>
    </source>
</evidence>
<dbReference type="GO" id="GO:0019877">
    <property type="term" value="P:diaminopimelate biosynthetic process"/>
    <property type="evidence" value="ECO:0007669"/>
    <property type="project" value="UniProtKB-UniRule"/>
</dbReference>
<organism evidence="14 15">
    <name type="scientific">Lysinibacillus macroides</name>
    <dbReference type="NCBI Taxonomy" id="33935"/>
    <lineage>
        <taxon>Bacteria</taxon>
        <taxon>Bacillati</taxon>
        <taxon>Bacillota</taxon>
        <taxon>Bacilli</taxon>
        <taxon>Bacillales</taxon>
        <taxon>Bacillaceae</taxon>
        <taxon>Lysinibacillus</taxon>
    </lineage>
</organism>
<dbReference type="OrthoDB" id="9782828at2"/>
<evidence type="ECO:0000256" key="9">
    <source>
        <dbReference type="ARBA" id="ARBA00047836"/>
    </source>
</evidence>
<keyword evidence="6 10" id="KW-0457">Lysine biosynthesis</keyword>
<dbReference type="PRINTS" id="PR00146">
    <property type="entry name" value="DHPICSNTHASE"/>
</dbReference>
<comment type="caution">
    <text evidence="14">The sequence shown here is derived from an EMBL/GenBank/DDBJ whole genome shotgun (WGS) entry which is preliminary data.</text>
</comment>